<dbReference type="SMART" id="SM00869">
    <property type="entry name" value="Autotransporter"/>
    <property type="match status" value="1"/>
</dbReference>
<dbReference type="Gene3D" id="2.40.128.130">
    <property type="entry name" value="Autotransporter beta-domain"/>
    <property type="match status" value="1"/>
</dbReference>
<gene>
    <name evidence="3" type="ORF">I0K15_18595</name>
</gene>
<proteinExistence type="predicted"/>
<accession>A0A7S9LR53</accession>
<dbReference type="SUPFAM" id="SSF103515">
    <property type="entry name" value="Autotransporter"/>
    <property type="match status" value="1"/>
</dbReference>
<keyword evidence="1" id="KW-0732">Signal</keyword>
<sequence>MFAGARQMCRAGLLLAAATGAAVAQDAAQHVSLSVAEVTGPSGIPISATVTLGMERRSSGPALERDEIALPATVQHRAEDGEVLRVAYTIASVEAFGDTGGNWVLTAADCANDTGQDTYTFTFDGDALVITGSEPQVPGAVLPAECALHVQEELPAAPAVILADDGSQLRSVTRIAVRHHRDAMRAEPGMSYINQRLSGRVRGAVRRPSMTSLLRFTPGRDPVCDGRSYGCEERMAPLSFSSSAMTVDIDGMVTDDLMKIEARRAAPFARGAGAAWFDLAARFSEYDYMKTDTTSMTLSTGVDGMIGGDMLVGVMAVFDHAATGGEAEVDGQSSGFLAGPYFASRLPHRAVLEGRVLHGQASGEVMSETSGSGHYDTDRMYAALELTAARISVGPFALMPSGQIDYQDTFTSGYETEGGSEVSASEDERLTGRVALRAEYRHPRHAGTPFLGFDMDFEENQTTSYESATGRMRAGYERRQGAGSFRMEADYGGIGDPQVVSYGGRLSFSMDF</sequence>
<dbReference type="KEGG" id="poz:I0K15_18595"/>
<evidence type="ECO:0000256" key="1">
    <source>
        <dbReference type="SAM" id="SignalP"/>
    </source>
</evidence>
<feature type="chain" id="PRO_5032480728" evidence="1">
    <location>
        <begin position="25"/>
        <end position="512"/>
    </location>
</feature>
<dbReference type="InterPro" id="IPR006315">
    <property type="entry name" value="OM_autotransptr_brl_dom"/>
</dbReference>
<dbReference type="GO" id="GO:0019867">
    <property type="term" value="C:outer membrane"/>
    <property type="evidence" value="ECO:0007669"/>
    <property type="project" value="InterPro"/>
</dbReference>
<feature type="domain" description="Autotransporter" evidence="2">
    <location>
        <begin position="268"/>
        <end position="512"/>
    </location>
</feature>
<protein>
    <submittedName>
        <fullName evidence="3">Autotransporter outer membrane beta-barrel domain-containing protein</fullName>
    </submittedName>
</protein>
<organism evidence="3 4">
    <name type="scientific">Pontivivens ytuae</name>
    <dbReference type="NCBI Taxonomy" id="2789856"/>
    <lineage>
        <taxon>Bacteria</taxon>
        <taxon>Pseudomonadati</taxon>
        <taxon>Pseudomonadota</taxon>
        <taxon>Alphaproteobacteria</taxon>
        <taxon>Rhodobacterales</taxon>
        <taxon>Paracoccaceae</taxon>
        <taxon>Pontivivens</taxon>
    </lineage>
</organism>
<dbReference type="NCBIfam" id="TIGR01414">
    <property type="entry name" value="autotrans_barl"/>
    <property type="match status" value="1"/>
</dbReference>
<dbReference type="RefSeq" id="WP_196102971.1">
    <property type="nucleotide sequence ID" value="NZ_CP064942.1"/>
</dbReference>
<dbReference type="AlphaFoldDB" id="A0A7S9LR53"/>
<evidence type="ECO:0000313" key="4">
    <source>
        <dbReference type="Proteomes" id="UP000594800"/>
    </source>
</evidence>
<dbReference type="Proteomes" id="UP000594800">
    <property type="component" value="Chromosome"/>
</dbReference>
<feature type="signal peptide" evidence="1">
    <location>
        <begin position="1"/>
        <end position="24"/>
    </location>
</feature>
<dbReference type="InterPro" id="IPR036709">
    <property type="entry name" value="Autotransporte_beta_dom_sf"/>
</dbReference>
<dbReference type="PROSITE" id="PS51208">
    <property type="entry name" value="AUTOTRANSPORTER"/>
    <property type="match status" value="1"/>
</dbReference>
<evidence type="ECO:0000259" key="2">
    <source>
        <dbReference type="PROSITE" id="PS51208"/>
    </source>
</evidence>
<reference evidence="3 4" key="1">
    <citation type="submission" date="2020-11" db="EMBL/GenBank/DDBJ databases">
        <title>Description of Pontivivens ytuae sp. nov. isolated from deep sea sediment of Mariana Trench.</title>
        <authorList>
            <person name="Wang Z."/>
            <person name="Sun Q.-L."/>
            <person name="Xu X.-D."/>
            <person name="Tang Y.-Z."/>
            <person name="Zhang J."/>
        </authorList>
    </citation>
    <scope>NUCLEOTIDE SEQUENCE [LARGE SCALE GENOMIC DNA]</scope>
    <source>
        <strain evidence="3 4">MT2928</strain>
    </source>
</reference>
<dbReference type="InterPro" id="IPR005546">
    <property type="entry name" value="Autotransporte_beta"/>
</dbReference>
<keyword evidence="4" id="KW-1185">Reference proteome</keyword>
<dbReference type="EMBL" id="CP064942">
    <property type="protein sequence ID" value="QPH53762.1"/>
    <property type="molecule type" value="Genomic_DNA"/>
</dbReference>
<evidence type="ECO:0000313" key="3">
    <source>
        <dbReference type="EMBL" id="QPH53762.1"/>
    </source>
</evidence>
<dbReference type="Pfam" id="PF03797">
    <property type="entry name" value="Autotransporter"/>
    <property type="match status" value="1"/>
</dbReference>
<name>A0A7S9LR53_9RHOB</name>